<dbReference type="Proteomes" id="UP001163603">
    <property type="component" value="Chromosome 10"/>
</dbReference>
<reference evidence="2" key="1">
    <citation type="journal article" date="2023" name="G3 (Bethesda)">
        <title>Genome assembly and association tests identify interacting loci associated with vigor, precocity, and sex in interspecific pistachio rootstocks.</title>
        <authorList>
            <person name="Palmer W."/>
            <person name="Jacygrad E."/>
            <person name="Sagayaradj S."/>
            <person name="Cavanaugh K."/>
            <person name="Han R."/>
            <person name="Bertier L."/>
            <person name="Beede B."/>
            <person name="Kafkas S."/>
            <person name="Golino D."/>
            <person name="Preece J."/>
            <person name="Michelmore R."/>
        </authorList>
    </citation>
    <scope>NUCLEOTIDE SEQUENCE [LARGE SCALE GENOMIC DNA]</scope>
</reference>
<comment type="caution">
    <text evidence="1">The sequence shown here is derived from an EMBL/GenBank/DDBJ whole genome shotgun (WGS) entry which is preliminary data.</text>
</comment>
<dbReference type="EMBL" id="CM047745">
    <property type="protein sequence ID" value="KAJ0025572.1"/>
    <property type="molecule type" value="Genomic_DNA"/>
</dbReference>
<keyword evidence="2" id="KW-1185">Reference proteome</keyword>
<protein>
    <submittedName>
        <fullName evidence="1">Uncharacterized protein</fullName>
    </submittedName>
</protein>
<evidence type="ECO:0000313" key="1">
    <source>
        <dbReference type="EMBL" id="KAJ0025572.1"/>
    </source>
</evidence>
<name>A0ACC0XWD7_9ROSI</name>
<proteinExistence type="predicted"/>
<sequence length="410" mass="44459">MVGHLDKLSLSGASIAISYTSVTGFSLLDGRCIGNSLWTSLWSTTISEAWNLYLLFHHFAHSSLLFDFVLWISTDELLILIGQKPAIAQKYSICLIPNLFSYAVLQALICILLNALLLGFYMKYSSICEKTRAAFSKDVFLSIKEFFKFVVPAASYEVIILLSGLLPNPELETSVLSICTRVSNQLGAGKSQAAKVAVCAIMFLAVIEMVLVRTTLFFCRHILGYALSKTKAIANQVAKMGPCLCLCLIMDSLQAVLPAYGKPYSDVGCAGVSLNQSSRCLGMQTMLVLTCTPDVGFMSRKRMDKVSRCSISGLLKTPTHYCVGDGTGSGWQNLGVYVTLGAYYLVGIPVAAVLAFVLILNLKGKGLLIGLATGSSVQAALLGLRTIFTDWQKQAQKQGREIFEADSQPS</sequence>
<accession>A0ACC0XWD7</accession>
<gene>
    <name evidence="1" type="ORF">Pint_07550</name>
</gene>
<evidence type="ECO:0000313" key="2">
    <source>
        <dbReference type="Proteomes" id="UP001163603"/>
    </source>
</evidence>
<organism evidence="1 2">
    <name type="scientific">Pistacia integerrima</name>
    <dbReference type="NCBI Taxonomy" id="434235"/>
    <lineage>
        <taxon>Eukaryota</taxon>
        <taxon>Viridiplantae</taxon>
        <taxon>Streptophyta</taxon>
        <taxon>Embryophyta</taxon>
        <taxon>Tracheophyta</taxon>
        <taxon>Spermatophyta</taxon>
        <taxon>Magnoliopsida</taxon>
        <taxon>eudicotyledons</taxon>
        <taxon>Gunneridae</taxon>
        <taxon>Pentapetalae</taxon>
        <taxon>rosids</taxon>
        <taxon>malvids</taxon>
        <taxon>Sapindales</taxon>
        <taxon>Anacardiaceae</taxon>
        <taxon>Pistacia</taxon>
    </lineage>
</organism>